<sequence length="106" mass="11271">MRDTTRPPPVRLGPARPFSPVARSKLSTPQTEGAPGPEPPLLPFAASHRVIPPPPGRPGTRAPGFHSLPGLARASPLLVSRCDLGPGNPRRRSTSAPDKSRVRHTQ</sequence>
<evidence type="ECO:0000313" key="3">
    <source>
        <dbReference type="Proteomes" id="UP001066276"/>
    </source>
</evidence>
<dbReference type="EMBL" id="JANPWB010000001">
    <property type="protein sequence ID" value="KAJ1217898.1"/>
    <property type="molecule type" value="Genomic_DNA"/>
</dbReference>
<feature type="region of interest" description="Disordered" evidence="1">
    <location>
        <begin position="1"/>
        <end position="106"/>
    </location>
</feature>
<evidence type="ECO:0000313" key="2">
    <source>
        <dbReference type="EMBL" id="KAJ1217898.1"/>
    </source>
</evidence>
<accession>A0AAV7WZN8</accession>
<comment type="caution">
    <text evidence="2">The sequence shown here is derived from an EMBL/GenBank/DDBJ whole genome shotgun (WGS) entry which is preliminary data.</text>
</comment>
<organism evidence="2 3">
    <name type="scientific">Pleurodeles waltl</name>
    <name type="common">Iberian ribbed newt</name>
    <dbReference type="NCBI Taxonomy" id="8319"/>
    <lineage>
        <taxon>Eukaryota</taxon>
        <taxon>Metazoa</taxon>
        <taxon>Chordata</taxon>
        <taxon>Craniata</taxon>
        <taxon>Vertebrata</taxon>
        <taxon>Euteleostomi</taxon>
        <taxon>Amphibia</taxon>
        <taxon>Batrachia</taxon>
        <taxon>Caudata</taxon>
        <taxon>Salamandroidea</taxon>
        <taxon>Salamandridae</taxon>
        <taxon>Pleurodelinae</taxon>
        <taxon>Pleurodeles</taxon>
    </lineage>
</organism>
<dbReference type="AlphaFoldDB" id="A0AAV7WZN8"/>
<protein>
    <submittedName>
        <fullName evidence="2">Uncharacterized protein</fullName>
    </submittedName>
</protein>
<name>A0AAV7WZN8_PLEWA</name>
<feature type="compositionally biased region" description="Pro residues" evidence="1">
    <location>
        <begin position="1"/>
        <end position="11"/>
    </location>
</feature>
<reference evidence="2" key="1">
    <citation type="journal article" date="2022" name="bioRxiv">
        <title>Sequencing and chromosome-scale assembly of the giantPleurodeles waltlgenome.</title>
        <authorList>
            <person name="Brown T."/>
            <person name="Elewa A."/>
            <person name="Iarovenko S."/>
            <person name="Subramanian E."/>
            <person name="Araus A.J."/>
            <person name="Petzold A."/>
            <person name="Susuki M."/>
            <person name="Suzuki K.-i.T."/>
            <person name="Hayashi T."/>
            <person name="Toyoda A."/>
            <person name="Oliveira C."/>
            <person name="Osipova E."/>
            <person name="Leigh N.D."/>
            <person name="Simon A."/>
            <person name="Yun M.H."/>
        </authorList>
    </citation>
    <scope>NUCLEOTIDE SEQUENCE</scope>
    <source>
        <strain evidence="2">20211129_DDA</strain>
        <tissue evidence="2">Liver</tissue>
    </source>
</reference>
<proteinExistence type="predicted"/>
<gene>
    <name evidence="2" type="ORF">NDU88_005485</name>
</gene>
<evidence type="ECO:0000256" key="1">
    <source>
        <dbReference type="SAM" id="MobiDB-lite"/>
    </source>
</evidence>
<dbReference type="Proteomes" id="UP001066276">
    <property type="component" value="Chromosome 1_1"/>
</dbReference>
<keyword evidence="3" id="KW-1185">Reference proteome</keyword>